<dbReference type="EMBL" id="KE651168">
    <property type="protein sequence ID" value="EEB09377.1"/>
    <property type="molecule type" value="Genomic_DNA"/>
</dbReference>
<organism evidence="1 2">
    <name type="scientific">Schizosaccharomyces japonicus (strain yFS275 / FY16936)</name>
    <name type="common">Fission yeast</name>
    <dbReference type="NCBI Taxonomy" id="402676"/>
    <lineage>
        <taxon>Eukaryota</taxon>
        <taxon>Fungi</taxon>
        <taxon>Dikarya</taxon>
        <taxon>Ascomycota</taxon>
        <taxon>Taphrinomycotina</taxon>
        <taxon>Schizosaccharomycetes</taxon>
        <taxon>Schizosaccharomycetales</taxon>
        <taxon>Schizosaccharomycetaceae</taxon>
        <taxon>Schizosaccharomyces</taxon>
    </lineage>
</organism>
<dbReference type="OrthoDB" id="27226at2759"/>
<dbReference type="InterPro" id="IPR036412">
    <property type="entry name" value="HAD-like_sf"/>
</dbReference>
<dbReference type="GO" id="GO:0000287">
    <property type="term" value="F:magnesium ion binding"/>
    <property type="evidence" value="ECO:0000318"/>
    <property type="project" value="GO_Central"/>
</dbReference>
<reference evidence="1 2" key="1">
    <citation type="journal article" date="2011" name="Science">
        <title>Comparative functional genomics of the fission yeasts.</title>
        <authorList>
            <person name="Rhind N."/>
            <person name="Chen Z."/>
            <person name="Yassour M."/>
            <person name="Thompson D.A."/>
            <person name="Haas B.J."/>
            <person name="Habib N."/>
            <person name="Wapinski I."/>
            <person name="Roy S."/>
            <person name="Lin M.F."/>
            <person name="Heiman D.I."/>
            <person name="Young S.K."/>
            <person name="Furuya K."/>
            <person name="Guo Y."/>
            <person name="Pidoux A."/>
            <person name="Chen H.M."/>
            <person name="Robbertse B."/>
            <person name="Goldberg J.M."/>
            <person name="Aoki K."/>
            <person name="Bayne E.H."/>
            <person name="Berlin A.M."/>
            <person name="Desjardins C.A."/>
            <person name="Dobbs E."/>
            <person name="Dukaj L."/>
            <person name="Fan L."/>
            <person name="FitzGerald M.G."/>
            <person name="French C."/>
            <person name="Gujja S."/>
            <person name="Hansen K."/>
            <person name="Keifenheim D."/>
            <person name="Levin J.Z."/>
            <person name="Mosher R.A."/>
            <person name="Mueller C.A."/>
            <person name="Pfiffner J."/>
            <person name="Priest M."/>
            <person name="Russ C."/>
            <person name="Smialowska A."/>
            <person name="Swoboda P."/>
            <person name="Sykes S.M."/>
            <person name="Vaughn M."/>
            <person name="Vengrova S."/>
            <person name="Yoder R."/>
            <person name="Zeng Q."/>
            <person name="Allshire R."/>
            <person name="Baulcombe D."/>
            <person name="Birren B.W."/>
            <person name="Brown W."/>
            <person name="Ekwall K."/>
            <person name="Kellis M."/>
            <person name="Leatherwood J."/>
            <person name="Levin H."/>
            <person name="Margalit H."/>
            <person name="Martienssen R."/>
            <person name="Nieduszynski C.A."/>
            <person name="Spatafora J.W."/>
            <person name="Friedman N."/>
            <person name="Dalgaard J.Z."/>
            <person name="Baumann P."/>
            <person name="Niki H."/>
            <person name="Regev A."/>
            <person name="Nusbaum C."/>
        </authorList>
    </citation>
    <scope>NUCLEOTIDE SEQUENCE [LARGE SCALE GENOMIC DNA]</scope>
    <source>
        <strain evidence="2">yFS275 / FY16936</strain>
    </source>
</reference>
<dbReference type="SUPFAM" id="SSF56784">
    <property type="entry name" value="HAD-like"/>
    <property type="match status" value="1"/>
</dbReference>
<dbReference type="InterPro" id="IPR000150">
    <property type="entry name" value="Cof"/>
</dbReference>
<dbReference type="NCBIfam" id="TIGR00099">
    <property type="entry name" value="Cof-subfamily"/>
    <property type="match status" value="1"/>
</dbReference>
<dbReference type="Gene3D" id="3.40.50.1000">
    <property type="entry name" value="HAD superfamily/HAD-like"/>
    <property type="match status" value="1"/>
</dbReference>
<dbReference type="GeneID" id="7051933"/>
<dbReference type="SFLD" id="SFLDG01140">
    <property type="entry name" value="C2.B:_Phosphomannomutase_and_P"/>
    <property type="match status" value="1"/>
</dbReference>
<dbReference type="InterPro" id="IPR023214">
    <property type="entry name" value="HAD_sf"/>
</dbReference>
<dbReference type="PANTHER" id="PTHR10000">
    <property type="entry name" value="PHOSPHOSERINE PHOSPHATASE"/>
    <property type="match status" value="1"/>
</dbReference>
<proteinExistence type="predicted"/>
<keyword evidence="2" id="KW-1185">Reference proteome</keyword>
<sequence length="301" mass="33265">MSAVADKTNNLPTADQLQMLISDVDGTLLDAHHRFHKRTYRAMKYIRETRPDFPIVLATGKQRSAVDEIRIPLELDAFPSAHVNGCVLYNKGKIVYAEHLKPEVVMEVVEATKHNPNIANVVYDESQVYILTPGREDLKNPKRLAEIGEKVNFEMPCDEAIAKVKSGEIKVIKMAVCEDPDKLDVVRDILKTFPIEKFTTTQALAYCIELIPSNANKGTALEAITGNILPHINNENVIAFGDGQNDLSMFAIAGWSVAMCNGMDIAKEKAKAISRVGNDEGAVGEVLERIFNIPADYEPSS</sequence>
<dbReference type="HOGENOM" id="CLU_044146_3_1_1"/>
<dbReference type="GO" id="GO:0005829">
    <property type="term" value="C:cytosol"/>
    <property type="evidence" value="ECO:0000318"/>
    <property type="project" value="GO_Central"/>
</dbReference>
<dbReference type="RefSeq" id="XP_002175670.1">
    <property type="nucleotide sequence ID" value="XM_002175634.2"/>
</dbReference>
<dbReference type="Gene3D" id="3.30.1240.10">
    <property type="match status" value="1"/>
</dbReference>
<dbReference type="eggNOG" id="ENOG502QUN8">
    <property type="taxonomic scope" value="Eukaryota"/>
</dbReference>
<dbReference type="JaponicusDB" id="SJAG_04579"/>
<dbReference type="InterPro" id="IPR006379">
    <property type="entry name" value="HAD-SF_hydro_IIB"/>
</dbReference>
<dbReference type="AlphaFoldDB" id="B6K773"/>
<dbReference type="SFLD" id="SFLDS00003">
    <property type="entry name" value="Haloacid_Dehalogenase"/>
    <property type="match status" value="1"/>
</dbReference>
<dbReference type="NCBIfam" id="TIGR01484">
    <property type="entry name" value="HAD-SF-IIB"/>
    <property type="match status" value="1"/>
</dbReference>
<dbReference type="GO" id="GO:0016791">
    <property type="term" value="F:phosphatase activity"/>
    <property type="evidence" value="ECO:0000318"/>
    <property type="project" value="GO_Central"/>
</dbReference>
<evidence type="ECO:0000313" key="1">
    <source>
        <dbReference type="EMBL" id="EEB09377.1"/>
    </source>
</evidence>
<evidence type="ECO:0000313" key="2">
    <source>
        <dbReference type="Proteomes" id="UP000001744"/>
    </source>
</evidence>
<dbReference type="PROSITE" id="PS01229">
    <property type="entry name" value="COF_2"/>
    <property type="match status" value="1"/>
</dbReference>
<dbReference type="PANTHER" id="PTHR10000:SF8">
    <property type="entry name" value="HAD SUPERFAMILY HYDROLASE-LIKE, TYPE 3"/>
    <property type="match status" value="1"/>
</dbReference>
<dbReference type="Proteomes" id="UP000001744">
    <property type="component" value="Unassembled WGS sequence"/>
</dbReference>
<gene>
    <name evidence="1" type="ORF">SJAG_04579</name>
</gene>
<dbReference type="VEuPathDB" id="FungiDB:SJAG_04579"/>
<accession>B6K773</accession>
<name>B6K773_SCHJY</name>
<dbReference type="Pfam" id="PF08282">
    <property type="entry name" value="Hydrolase_3"/>
    <property type="match status" value="1"/>
</dbReference>
<dbReference type="STRING" id="402676.B6K773"/>
<protein>
    <submittedName>
        <fullName evidence="1">Nucleotide-sugar phosphatase</fullName>
    </submittedName>
</protein>
<dbReference type="OMA" id="MAVCEDP"/>